<dbReference type="InterPro" id="IPR036390">
    <property type="entry name" value="WH_DNA-bd_sf"/>
</dbReference>
<reference evidence="2 3" key="1">
    <citation type="submission" date="2013-07" db="EMBL/GenBank/DDBJ databases">
        <authorList>
            <consortium name="DOE Joint Genome Institute"/>
            <person name="Eisen J."/>
            <person name="Huntemann M."/>
            <person name="Han J."/>
            <person name="Chen A."/>
            <person name="Kyrpides N."/>
            <person name="Mavromatis K."/>
            <person name="Markowitz V."/>
            <person name="Palaniappan K."/>
            <person name="Ivanova N."/>
            <person name="Schaumberg A."/>
            <person name="Pati A."/>
            <person name="Liolios K."/>
            <person name="Nordberg H.P."/>
            <person name="Cantor M.N."/>
            <person name="Hua S.X."/>
            <person name="Woyke T."/>
        </authorList>
    </citation>
    <scope>NUCLEOTIDE SEQUENCE [LARGE SCALE GENOMIC DNA]</scope>
    <source>
        <strain evidence="2 3">DSM 44712</strain>
    </source>
</reference>
<sequence>MDDIPLQQVGLAVKRLQWKHHRAMNRRLAPLGVSLVQWDTLRHLQANPGASLHQLAELTFQTDQSMGELAKRMVDRGLIERVAGPGRKVRHRLTPAGDEVRLAGDQVADGVFADSIGKLDAEERATLYELLSKALDDD</sequence>
<name>A0A010YLQ1_9ACTN</name>
<protein>
    <submittedName>
        <fullName evidence="2">Transcriptional regulator</fullName>
    </submittedName>
</protein>
<evidence type="ECO:0000313" key="3">
    <source>
        <dbReference type="Proteomes" id="UP000021053"/>
    </source>
</evidence>
<dbReference type="SUPFAM" id="SSF46785">
    <property type="entry name" value="Winged helix' DNA-binding domain"/>
    <property type="match status" value="1"/>
</dbReference>
<proteinExistence type="predicted"/>
<keyword evidence="3" id="KW-1185">Reference proteome</keyword>
<dbReference type="PANTHER" id="PTHR33164">
    <property type="entry name" value="TRANSCRIPTIONAL REGULATOR, MARR FAMILY"/>
    <property type="match status" value="1"/>
</dbReference>
<dbReference type="PATRIC" id="fig|927661.3.peg.2220"/>
<dbReference type="Gene3D" id="1.10.10.10">
    <property type="entry name" value="Winged helix-like DNA-binding domain superfamily/Winged helix DNA-binding domain"/>
    <property type="match status" value="1"/>
</dbReference>
<dbReference type="PANTHER" id="PTHR33164:SF103">
    <property type="entry name" value="REGULATORY PROTEIN MARR"/>
    <property type="match status" value="1"/>
</dbReference>
<feature type="domain" description="HTH marR-type" evidence="1">
    <location>
        <begin position="1"/>
        <end position="136"/>
    </location>
</feature>
<dbReference type="GO" id="GO:0006950">
    <property type="term" value="P:response to stress"/>
    <property type="evidence" value="ECO:0007669"/>
    <property type="project" value="TreeGrafter"/>
</dbReference>
<evidence type="ECO:0000313" key="2">
    <source>
        <dbReference type="EMBL" id="EXG81150.1"/>
    </source>
</evidence>
<dbReference type="Proteomes" id="UP000021053">
    <property type="component" value="Unassembled WGS sequence"/>
</dbReference>
<dbReference type="EMBL" id="JFBT01000001">
    <property type="protein sequence ID" value="EXG81150.1"/>
    <property type="molecule type" value="Genomic_DNA"/>
</dbReference>
<dbReference type="RefSeq" id="WP_035850352.1">
    <property type="nucleotide sequence ID" value="NZ_KK073874.1"/>
</dbReference>
<accession>A0A010YLQ1</accession>
<dbReference type="InterPro" id="IPR039422">
    <property type="entry name" value="MarR/SlyA-like"/>
</dbReference>
<dbReference type="OrthoDB" id="8781857at2"/>
<dbReference type="HOGENOM" id="CLU_083287_4_3_11"/>
<dbReference type="AlphaFoldDB" id="A0A010YLQ1"/>
<dbReference type="SMART" id="SM00347">
    <property type="entry name" value="HTH_MARR"/>
    <property type="match status" value="1"/>
</dbReference>
<dbReference type="PROSITE" id="PS50995">
    <property type="entry name" value="HTH_MARR_2"/>
    <property type="match status" value="1"/>
</dbReference>
<comment type="caution">
    <text evidence="2">The sequence shown here is derived from an EMBL/GenBank/DDBJ whole genome shotgun (WGS) entry which is preliminary data.</text>
</comment>
<dbReference type="InterPro" id="IPR000835">
    <property type="entry name" value="HTH_MarR-typ"/>
</dbReference>
<dbReference type="Pfam" id="PF12802">
    <property type="entry name" value="MarR_2"/>
    <property type="match status" value="1"/>
</dbReference>
<gene>
    <name evidence="2" type="ORF">CryarDRAFT_2256</name>
</gene>
<dbReference type="InterPro" id="IPR036388">
    <property type="entry name" value="WH-like_DNA-bd_sf"/>
</dbReference>
<dbReference type="GO" id="GO:0003700">
    <property type="term" value="F:DNA-binding transcription factor activity"/>
    <property type="evidence" value="ECO:0007669"/>
    <property type="project" value="InterPro"/>
</dbReference>
<organism evidence="2 3">
    <name type="scientific">Cryptosporangium arvum DSM 44712</name>
    <dbReference type="NCBI Taxonomy" id="927661"/>
    <lineage>
        <taxon>Bacteria</taxon>
        <taxon>Bacillati</taxon>
        <taxon>Actinomycetota</taxon>
        <taxon>Actinomycetes</taxon>
        <taxon>Cryptosporangiales</taxon>
        <taxon>Cryptosporangiaceae</taxon>
        <taxon>Cryptosporangium</taxon>
    </lineage>
</organism>
<evidence type="ECO:0000259" key="1">
    <source>
        <dbReference type="PROSITE" id="PS50995"/>
    </source>
</evidence>